<sequence>MQITDRDNEILKHVARYKLTTPDALRRLFFADAKPGGEKNVLRRLVGEYLQTQPLFGKRVYYQLTSLAAKTLGESDESATPFGPQALVRLFGVMGFCCLGKTIIQVFTRGEFIKAFPTFAESLDLGQTHFYLDYDGRTTRLGQILVEQGGEYQRIINKCRKIVERGREITGFQEIIADELFVIAIILAEDSKREILYTQIQKNPLPIWCRVEVLSELGKLFPHMA</sequence>
<evidence type="ECO:0000313" key="2">
    <source>
        <dbReference type="Proteomes" id="UP000035760"/>
    </source>
</evidence>
<dbReference type="OrthoDB" id="276707at2"/>
<dbReference type="RefSeq" id="WP_048674295.1">
    <property type="nucleotide sequence ID" value="NZ_CBTJ020000062.1"/>
</dbReference>
<reference evidence="1" key="1">
    <citation type="submission" date="2013-07" db="EMBL/GenBank/DDBJ databases">
        <authorList>
            <person name="McIlroy S."/>
        </authorList>
    </citation>
    <scope>NUCLEOTIDE SEQUENCE [LARGE SCALE GENOMIC DNA]</scope>
    <source>
        <strain evidence="1">Run_A_D11</strain>
    </source>
</reference>
<dbReference type="EMBL" id="CBTJ020000062">
    <property type="protein sequence ID" value="CDI03515.1"/>
    <property type="molecule type" value="Genomic_DNA"/>
</dbReference>
<accession>W6MBJ3</accession>
<dbReference type="Proteomes" id="UP000035760">
    <property type="component" value="Unassembled WGS sequence"/>
</dbReference>
<reference evidence="1" key="2">
    <citation type="submission" date="2014-03" db="EMBL/GenBank/DDBJ databases">
        <title>Candidatus Competibacter-lineage genomes retrieved from metagenomes reveal functional metabolic diversity.</title>
        <authorList>
            <person name="McIlroy S.J."/>
            <person name="Albertsen M."/>
            <person name="Andresen E.K."/>
            <person name="Saunders A.M."/>
            <person name="Kristiansen R."/>
            <person name="Stokholm-Bjerregaard M."/>
            <person name="Nielsen K.L."/>
            <person name="Nielsen P.H."/>
        </authorList>
    </citation>
    <scope>NUCLEOTIDE SEQUENCE</scope>
    <source>
        <strain evidence="1">Run_A_D11</strain>
    </source>
</reference>
<evidence type="ECO:0000313" key="1">
    <source>
        <dbReference type="EMBL" id="CDI03515.1"/>
    </source>
</evidence>
<protein>
    <submittedName>
        <fullName evidence="1">Uncharacterized protein</fullName>
    </submittedName>
</protein>
<proteinExistence type="predicted"/>
<comment type="caution">
    <text evidence="1">The sequence shown here is derived from an EMBL/GenBank/DDBJ whole genome shotgun (WGS) entry which is preliminary data.</text>
</comment>
<dbReference type="AlphaFoldDB" id="W6MBJ3"/>
<organism evidence="1 2">
    <name type="scientific">Candidatus Competibacter denitrificans Run_A_D11</name>
    <dbReference type="NCBI Taxonomy" id="1400863"/>
    <lineage>
        <taxon>Bacteria</taxon>
        <taxon>Pseudomonadati</taxon>
        <taxon>Pseudomonadota</taxon>
        <taxon>Gammaproteobacteria</taxon>
        <taxon>Candidatus Competibacteraceae</taxon>
        <taxon>Candidatus Competibacter</taxon>
    </lineage>
</organism>
<gene>
    <name evidence="1" type="ORF">BN873_530004</name>
</gene>
<keyword evidence="2" id="KW-1185">Reference proteome</keyword>
<name>W6MBJ3_9GAMM</name>